<dbReference type="OrthoDB" id="9129225at2"/>
<evidence type="ECO:0000313" key="3">
    <source>
        <dbReference type="Proteomes" id="UP000245765"/>
    </source>
</evidence>
<proteinExistence type="predicted"/>
<sequence>MARLEMLPEEAMTEAQKAAVAEVVAGIRGRVPAPMIAWLRNVELANRGQRLGELLRFKTTLEPRLSELAILVCARHWTSHHEWTAHKREGLKAGMDPEVIAAIAARRVPALRDAREQAVYDIATTLLPKGRLPDDLYARGTAVLGEQGMVELVAILGFYCMVSLTLNAFELGIPGSIAPELEDPEYGA</sequence>
<organism evidence="2 3">
    <name type="scientific">Falsiroseomonas bella</name>
    <dbReference type="NCBI Taxonomy" id="2184016"/>
    <lineage>
        <taxon>Bacteria</taxon>
        <taxon>Pseudomonadati</taxon>
        <taxon>Pseudomonadota</taxon>
        <taxon>Alphaproteobacteria</taxon>
        <taxon>Acetobacterales</taxon>
        <taxon>Roseomonadaceae</taxon>
        <taxon>Falsiroseomonas</taxon>
    </lineage>
</organism>
<protein>
    <submittedName>
        <fullName evidence="2">4-carboxymuconolactone decarboxylase</fullName>
    </submittedName>
</protein>
<dbReference type="AlphaFoldDB" id="A0A317FDT8"/>
<feature type="domain" description="Carboxymuconolactone decarboxylase-like" evidence="1">
    <location>
        <begin position="50"/>
        <end position="124"/>
    </location>
</feature>
<gene>
    <name evidence="2" type="ORF">DFH01_09210</name>
</gene>
<dbReference type="Gene3D" id="1.20.1290.10">
    <property type="entry name" value="AhpD-like"/>
    <property type="match status" value="1"/>
</dbReference>
<dbReference type="RefSeq" id="WP_109870156.1">
    <property type="nucleotide sequence ID" value="NZ_QGNA01000002.1"/>
</dbReference>
<dbReference type="SUPFAM" id="SSF69118">
    <property type="entry name" value="AhpD-like"/>
    <property type="match status" value="1"/>
</dbReference>
<keyword evidence="3" id="KW-1185">Reference proteome</keyword>
<dbReference type="PANTHER" id="PTHR34846">
    <property type="entry name" value="4-CARBOXYMUCONOLACTONE DECARBOXYLASE FAMILY PROTEIN (AFU_ORTHOLOGUE AFUA_6G11590)"/>
    <property type="match status" value="1"/>
</dbReference>
<dbReference type="PANTHER" id="PTHR34846:SF11">
    <property type="entry name" value="4-CARBOXYMUCONOLACTONE DECARBOXYLASE FAMILY PROTEIN (AFU_ORTHOLOGUE AFUA_6G11590)"/>
    <property type="match status" value="1"/>
</dbReference>
<dbReference type="InterPro" id="IPR029032">
    <property type="entry name" value="AhpD-like"/>
</dbReference>
<dbReference type="InterPro" id="IPR003779">
    <property type="entry name" value="CMD-like"/>
</dbReference>
<evidence type="ECO:0000313" key="2">
    <source>
        <dbReference type="EMBL" id="PWS37045.1"/>
    </source>
</evidence>
<dbReference type="Pfam" id="PF02627">
    <property type="entry name" value="CMD"/>
    <property type="match status" value="1"/>
</dbReference>
<evidence type="ECO:0000259" key="1">
    <source>
        <dbReference type="Pfam" id="PF02627"/>
    </source>
</evidence>
<comment type="caution">
    <text evidence="2">The sequence shown here is derived from an EMBL/GenBank/DDBJ whole genome shotgun (WGS) entry which is preliminary data.</text>
</comment>
<dbReference type="EMBL" id="QGNA01000002">
    <property type="protein sequence ID" value="PWS37045.1"/>
    <property type="molecule type" value="Genomic_DNA"/>
</dbReference>
<reference evidence="3" key="1">
    <citation type="submission" date="2018-05" db="EMBL/GenBank/DDBJ databases">
        <authorList>
            <person name="Du Z."/>
            <person name="Wang X."/>
        </authorList>
    </citation>
    <scope>NUCLEOTIDE SEQUENCE [LARGE SCALE GENOMIC DNA]</scope>
    <source>
        <strain evidence="3">CQN31</strain>
    </source>
</reference>
<accession>A0A317FDT8</accession>
<dbReference type="Proteomes" id="UP000245765">
    <property type="component" value="Unassembled WGS sequence"/>
</dbReference>
<name>A0A317FDT8_9PROT</name>
<dbReference type="GO" id="GO:0051920">
    <property type="term" value="F:peroxiredoxin activity"/>
    <property type="evidence" value="ECO:0007669"/>
    <property type="project" value="InterPro"/>
</dbReference>